<keyword evidence="1" id="KW-0812">Transmembrane</keyword>
<feature type="transmembrane region" description="Helical" evidence="1">
    <location>
        <begin position="102"/>
        <end position="120"/>
    </location>
</feature>
<evidence type="ECO:0000313" key="3">
    <source>
        <dbReference type="Proteomes" id="UP000178017"/>
    </source>
</evidence>
<accession>A0A1F5MJX5</accession>
<reference evidence="2 3" key="1">
    <citation type="journal article" date="2016" name="Nat. Commun.">
        <title>Thousands of microbial genomes shed light on interconnected biogeochemical processes in an aquifer system.</title>
        <authorList>
            <person name="Anantharaman K."/>
            <person name="Brown C.T."/>
            <person name="Hug L.A."/>
            <person name="Sharon I."/>
            <person name="Castelle C.J."/>
            <person name="Probst A.J."/>
            <person name="Thomas B.C."/>
            <person name="Singh A."/>
            <person name="Wilkins M.J."/>
            <person name="Karaoz U."/>
            <person name="Brodie E.L."/>
            <person name="Williams K.H."/>
            <person name="Hubbard S.S."/>
            <person name="Banfield J.F."/>
        </authorList>
    </citation>
    <scope>NUCLEOTIDE SEQUENCE [LARGE SCALE GENOMIC DNA]</scope>
</reference>
<gene>
    <name evidence="2" type="ORF">A3B49_01650</name>
</gene>
<keyword evidence="1" id="KW-1133">Transmembrane helix</keyword>
<name>A0A1F5MJX5_9BACT</name>
<evidence type="ECO:0000256" key="1">
    <source>
        <dbReference type="SAM" id="Phobius"/>
    </source>
</evidence>
<evidence type="ECO:0000313" key="2">
    <source>
        <dbReference type="EMBL" id="OGE65655.1"/>
    </source>
</evidence>
<evidence type="ECO:0008006" key="4">
    <source>
        <dbReference type="Google" id="ProtNLM"/>
    </source>
</evidence>
<feature type="transmembrane region" description="Helical" evidence="1">
    <location>
        <begin position="12"/>
        <end position="34"/>
    </location>
</feature>
<sequence length="128" mass="14543">MSGKPIGTIYFYLISAASLALIVVGIFTSTNLLINLTQYEQYPLQYLAEDCENFRTPVKSPYPAETIPTASISAKESEDLKRSCTQRIERERKERKLEDIKNSLLFTLVGTILFAIHFPLARKQSHDD</sequence>
<proteinExistence type="predicted"/>
<organism evidence="2 3">
    <name type="scientific">Candidatus Daviesbacteria bacterium RIFCSPLOWO2_01_FULL_40_24</name>
    <dbReference type="NCBI Taxonomy" id="1797787"/>
    <lineage>
        <taxon>Bacteria</taxon>
        <taxon>Candidatus Daviesiibacteriota</taxon>
    </lineage>
</organism>
<dbReference type="EMBL" id="MFDO01000013">
    <property type="protein sequence ID" value="OGE65655.1"/>
    <property type="molecule type" value="Genomic_DNA"/>
</dbReference>
<keyword evidence="1" id="KW-0472">Membrane</keyword>
<dbReference type="Proteomes" id="UP000178017">
    <property type="component" value="Unassembled WGS sequence"/>
</dbReference>
<comment type="caution">
    <text evidence="2">The sequence shown here is derived from an EMBL/GenBank/DDBJ whole genome shotgun (WGS) entry which is preliminary data.</text>
</comment>
<dbReference type="AlphaFoldDB" id="A0A1F5MJX5"/>
<protein>
    <recommendedName>
        <fullName evidence="4">DUF5671 domain-containing protein</fullName>
    </recommendedName>
</protein>